<accession>A0A1G6WJH1</accession>
<sequence length="73" mass="8248">MLGKVADPRVRRAHQLCSDTIMATTAWMQEVERSRMPEPKAPPTNRPEPNRGRRFSGERCSISAYSVRAAHPT</sequence>
<evidence type="ECO:0000313" key="2">
    <source>
        <dbReference type="EMBL" id="SDD65833.1"/>
    </source>
</evidence>
<dbReference type="AlphaFoldDB" id="A0A1G6WJH1"/>
<evidence type="ECO:0000313" key="3">
    <source>
        <dbReference type="Proteomes" id="UP000182413"/>
    </source>
</evidence>
<evidence type="ECO:0000256" key="1">
    <source>
        <dbReference type="SAM" id="MobiDB-lite"/>
    </source>
</evidence>
<dbReference type="Proteomes" id="UP000182413">
    <property type="component" value="Unassembled WGS sequence"/>
</dbReference>
<organism evidence="2 3">
    <name type="scientific">Ectopseudomonas alcaliphila</name>
    <dbReference type="NCBI Taxonomy" id="101564"/>
    <lineage>
        <taxon>Bacteria</taxon>
        <taxon>Pseudomonadati</taxon>
        <taxon>Pseudomonadota</taxon>
        <taxon>Gammaproteobacteria</taxon>
        <taxon>Pseudomonadales</taxon>
        <taxon>Pseudomonadaceae</taxon>
        <taxon>Ectopseudomonas</taxon>
    </lineage>
</organism>
<name>A0A1G6WJH1_9GAMM</name>
<feature type="compositionally biased region" description="Basic and acidic residues" evidence="1">
    <location>
        <begin position="48"/>
        <end position="57"/>
    </location>
</feature>
<dbReference type="EMBL" id="FNAE01000001">
    <property type="protein sequence ID" value="SDD65833.1"/>
    <property type="molecule type" value="Genomic_DNA"/>
</dbReference>
<reference evidence="2 3" key="1">
    <citation type="submission" date="2016-10" db="EMBL/GenBank/DDBJ databases">
        <authorList>
            <person name="de Groot N.N."/>
        </authorList>
    </citation>
    <scope>NUCLEOTIDE SEQUENCE [LARGE SCALE GENOMIC DNA]</scope>
    <source>
        <strain evidence="2 3">JCM 10630</strain>
    </source>
</reference>
<gene>
    <name evidence="2" type="ORF">SAMN05216575_1011027</name>
</gene>
<protein>
    <submittedName>
        <fullName evidence="2">Uncharacterized protein</fullName>
    </submittedName>
</protein>
<proteinExistence type="predicted"/>
<feature type="region of interest" description="Disordered" evidence="1">
    <location>
        <begin position="32"/>
        <end position="73"/>
    </location>
</feature>